<dbReference type="GO" id="GO:0005737">
    <property type="term" value="C:cytoplasm"/>
    <property type="evidence" value="ECO:0007669"/>
    <property type="project" value="UniProtKB-ARBA"/>
</dbReference>
<evidence type="ECO:0000256" key="2">
    <source>
        <dbReference type="ARBA" id="ARBA00022603"/>
    </source>
</evidence>
<protein>
    <submittedName>
        <fullName evidence="5">RNA methyltransferase, TrmH family</fullName>
    </submittedName>
</protein>
<proteinExistence type="inferred from homology"/>
<gene>
    <name evidence="5" type="ORF">SAMN04488502_10139</name>
</gene>
<dbReference type="InterPro" id="IPR001537">
    <property type="entry name" value="SpoU_MeTrfase"/>
</dbReference>
<dbReference type="SUPFAM" id="SSF55315">
    <property type="entry name" value="L30e-like"/>
    <property type="match status" value="1"/>
</dbReference>
<reference evidence="5 6" key="1">
    <citation type="submission" date="2016-10" db="EMBL/GenBank/DDBJ databases">
        <authorList>
            <person name="de Groot N.N."/>
        </authorList>
    </citation>
    <scope>NUCLEOTIDE SEQUENCE [LARGE SCALE GENOMIC DNA]</scope>
    <source>
        <strain evidence="5 6">DSM 1736</strain>
    </source>
</reference>
<dbReference type="GO" id="GO:0008173">
    <property type="term" value="F:RNA methyltransferase activity"/>
    <property type="evidence" value="ECO:0007669"/>
    <property type="project" value="InterPro"/>
</dbReference>
<dbReference type="CDD" id="cd18095">
    <property type="entry name" value="SpoU-like_rRNA-MTase"/>
    <property type="match status" value="1"/>
</dbReference>
<evidence type="ECO:0000256" key="3">
    <source>
        <dbReference type="ARBA" id="ARBA00022679"/>
    </source>
</evidence>
<keyword evidence="6" id="KW-1185">Reference proteome</keyword>
<keyword evidence="3 5" id="KW-0808">Transferase</keyword>
<dbReference type="Gene3D" id="3.30.1330.30">
    <property type="match status" value="1"/>
</dbReference>
<sequence>MTGMITSLQNSTVKLAASLKQRKHREATGLFMAEGVRLVEEAIGSNWRIESCLYTEQALANQRVQAIINTLSARDCRLLAVSGAVYAKISDTEQPQGIMTLIRRNSQALSSVLDTDQALLVILDGLQDPGNLGAVIRTADAAGATAVILTKGCTDLYAGKAVRSTMGSLFHIPLVEGVIYEDLIHLLQEQDIALLATSLASARNYLAADYKQPVAIVFGNEGQGVNPVLLDKAEERIYIPILGRAESLNVAAAAAVILYEAVRQRC</sequence>
<dbReference type="PANTHER" id="PTHR43191:SF2">
    <property type="entry name" value="RRNA METHYLTRANSFERASE 3, MITOCHONDRIAL"/>
    <property type="match status" value="1"/>
</dbReference>
<comment type="similarity">
    <text evidence="1">Belongs to the class IV-like SAM-binding methyltransferase superfamily. RNA methyltransferase TrmH family.</text>
</comment>
<dbReference type="Gene3D" id="3.40.1280.10">
    <property type="match status" value="1"/>
</dbReference>
<dbReference type="GO" id="GO:0032259">
    <property type="term" value="P:methylation"/>
    <property type="evidence" value="ECO:0007669"/>
    <property type="project" value="UniProtKB-KW"/>
</dbReference>
<dbReference type="OrthoDB" id="9794400at2"/>
<evidence type="ECO:0000313" key="5">
    <source>
        <dbReference type="EMBL" id="SDL49152.1"/>
    </source>
</evidence>
<dbReference type="Pfam" id="PF22435">
    <property type="entry name" value="MRM3-like_sub_bind"/>
    <property type="match status" value="1"/>
</dbReference>
<dbReference type="InterPro" id="IPR029064">
    <property type="entry name" value="Ribosomal_eL30-like_sf"/>
</dbReference>
<evidence type="ECO:0000256" key="1">
    <source>
        <dbReference type="ARBA" id="ARBA00007228"/>
    </source>
</evidence>
<dbReference type="InterPro" id="IPR051259">
    <property type="entry name" value="rRNA_Methyltransferase"/>
</dbReference>
<dbReference type="InterPro" id="IPR029028">
    <property type="entry name" value="Alpha/beta_knot_MTases"/>
</dbReference>
<dbReference type="AlphaFoldDB" id="A0A1G9KHR5"/>
<dbReference type="InterPro" id="IPR013123">
    <property type="entry name" value="SpoU_subst-bd"/>
</dbReference>
<name>A0A1G9KHR5_9FIRM</name>
<dbReference type="Proteomes" id="UP000214880">
    <property type="component" value="Unassembled WGS sequence"/>
</dbReference>
<dbReference type="SMART" id="SM00967">
    <property type="entry name" value="SpoU_sub_bind"/>
    <property type="match status" value="1"/>
</dbReference>
<organism evidence="5 6">
    <name type="scientific">Dendrosporobacter quercicolus</name>
    <dbReference type="NCBI Taxonomy" id="146817"/>
    <lineage>
        <taxon>Bacteria</taxon>
        <taxon>Bacillati</taxon>
        <taxon>Bacillota</taxon>
        <taxon>Negativicutes</taxon>
        <taxon>Selenomonadales</taxon>
        <taxon>Sporomusaceae</taxon>
        <taxon>Dendrosporobacter</taxon>
    </lineage>
</organism>
<dbReference type="InterPro" id="IPR029026">
    <property type="entry name" value="tRNA_m1G_MTases_N"/>
</dbReference>
<feature type="domain" description="RNA 2-O ribose methyltransferase substrate binding" evidence="4">
    <location>
        <begin position="32"/>
        <end position="108"/>
    </location>
</feature>
<dbReference type="EMBL" id="FNHB01000001">
    <property type="protein sequence ID" value="SDL49152.1"/>
    <property type="molecule type" value="Genomic_DNA"/>
</dbReference>
<dbReference type="PANTHER" id="PTHR43191">
    <property type="entry name" value="RRNA METHYLTRANSFERASE 3"/>
    <property type="match status" value="1"/>
</dbReference>
<keyword evidence="2 5" id="KW-0489">Methyltransferase</keyword>
<accession>A0A1G9KHR5</accession>
<dbReference type="STRING" id="146817.SAMN04488502_10139"/>
<dbReference type="GO" id="GO:0003723">
    <property type="term" value="F:RNA binding"/>
    <property type="evidence" value="ECO:0007669"/>
    <property type="project" value="InterPro"/>
</dbReference>
<dbReference type="GO" id="GO:0006396">
    <property type="term" value="P:RNA processing"/>
    <property type="evidence" value="ECO:0007669"/>
    <property type="project" value="InterPro"/>
</dbReference>
<dbReference type="SUPFAM" id="SSF75217">
    <property type="entry name" value="alpha/beta knot"/>
    <property type="match status" value="1"/>
</dbReference>
<evidence type="ECO:0000259" key="4">
    <source>
        <dbReference type="SMART" id="SM00967"/>
    </source>
</evidence>
<dbReference type="Pfam" id="PF00588">
    <property type="entry name" value="SpoU_methylase"/>
    <property type="match status" value="1"/>
</dbReference>
<dbReference type="InterPro" id="IPR053888">
    <property type="entry name" value="MRM3-like_sub_bind"/>
</dbReference>
<evidence type="ECO:0000313" key="6">
    <source>
        <dbReference type="Proteomes" id="UP000214880"/>
    </source>
</evidence>